<dbReference type="EMBL" id="KQ435800">
    <property type="protein sequence ID" value="KOX73268.1"/>
    <property type="molecule type" value="Genomic_DNA"/>
</dbReference>
<feature type="transmembrane region" description="Helical" evidence="9">
    <location>
        <begin position="341"/>
        <end position="364"/>
    </location>
</feature>
<dbReference type="GO" id="GO:0005743">
    <property type="term" value="C:mitochondrial inner membrane"/>
    <property type="evidence" value="ECO:0007669"/>
    <property type="project" value="TreeGrafter"/>
</dbReference>
<dbReference type="PANTHER" id="PTHR11153">
    <property type="entry name" value="SIDEROFLEXIN"/>
    <property type="match status" value="1"/>
</dbReference>
<feature type="transmembrane region" description="Helical" evidence="9">
    <location>
        <begin position="218"/>
        <end position="240"/>
    </location>
</feature>
<keyword evidence="7" id="KW-0496">Mitochondrion</keyword>
<evidence type="ECO:0000256" key="8">
    <source>
        <dbReference type="ARBA" id="ARBA00023136"/>
    </source>
</evidence>
<comment type="similarity">
    <text evidence="2">Belongs to the sideroflexin family.</text>
</comment>
<dbReference type="NCBIfam" id="TIGR00798">
    <property type="entry name" value="mtc"/>
    <property type="match status" value="1"/>
</dbReference>
<keyword evidence="6 9" id="KW-1133">Transmembrane helix</keyword>
<evidence type="ECO:0000256" key="6">
    <source>
        <dbReference type="ARBA" id="ARBA00022989"/>
    </source>
</evidence>
<dbReference type="PANTHER" id="PTHR11153:SF14">
    <property type="entry name" value="SIDEROFLEXIN-2"/>
    <property type="match status" value="1"/>
</dbReference>
<dbReference type="AlphaFoldDB" id="A0A0N0BFF2"/>
<evidence type="ECO:0000313" key="10">
    <source>
        <dbReference type="EMBL" id="KOX73268.1"/>
    </source>
</evidence>
<dbReference type="OrthoDB" id="6608471at2759"/>
<feature type="transmembrane region" description="Helical" evidence="9">
    <location>
        <begin position="301"/>
        <end position="320"/>
    </location>
</feature>
<dbReference type="InterPro" id="IPR004686">
    <property type="entry name" value="Mtc"/>
</dbReference>
<reference evidence="10 11" key="1">
    <citation type="submission" date="2015-07" db="EMBL/GenBank/DDBJ databases">
        <title>The genome of Melipona quadrifasciata.</title>
        <authorList>
            <person name="Pan H."/>
            <person name="Kapheim K."/>
        </authorList>
    </citation>
    <scope>NUCLEOTIDE SEQUENCE [LARGE SCALE GENOMIC DNA]</scope>
    <source>
        <strain evidence="10">0111107301</strain>
        <tissue evidence="10">Whole body</tissue>
    </source>
</reference>
<proteinExistence type="inferred from homology"/>
<accession>A0A0N0BFF2</accession>
<evidence type="ECO:0000256" key="2">
    <source>
        <dbReference type="ARBA" id="ARBA00005974"/>
    </source>
</evidence>
<evidence type="ECO:0000256" key="7">
    <source>
        <dbReference type="ARBA" id="ARBA00023128"/>
    </source>
</evidence>
<protein>
    <submittedName>
        <fullName evidence="10">Sideroflexin-2</fullName>
    </submittedName>
</protein>
<dbReference type="Pfam" id="PF03820">
    <property type="entry name" value="SFXNs"/>
    <property type="match status" value="1"/>
</dbReference>
<evidence type="ECO:0000256" key="4">
    <source>
        <dbReference type="ARBA" id="ARBA00022692"/>
    </source>
</evidence>
<evidence type="ECO:0000256" key="1">
    <source>
        <dbReference type="ARBA" id="ARBA00004225"/>
    </source>
</evidence>
<comment type="subcellular location">
    <subcellularLocation>
        <location evidence="1">Mitochondrion membrane</location>
        <topology evidence="1">Multi-pass membrane protein</topology>
    </subcellularLocation>
</comment>
<dbReference type="Proteomes" id="UP000053105">
    <property type="component" value="Unassembled WGS sequence"/>
</dbReference>
<feature type="transmembrane region" description="Helical" evidence="9">
    <location>
        <begin position="177"/>
        <end position="198"/>
    </location>
</feature>
<evidence type="ECO:0000256" key="5">
    <source>
        <dbReference type="ARBA" id="ARBA00022970"/>
    </source>
</evidence>
<dbReference type="GO" id="GO:0015075">
    <property type="term" value="F:monoatomic ion transmembrane transporter activity"/>
    <property type="evidence" value="ECO:0007669"/>
    <property type="project" value="InterPro"/>
</dbReference>
<keyword evidence="5" id="KW-0029">Amino-acid transport</keyword>
<dbReference type="STRING" id="166423.A0A0N0BFF2"/>
<organism evidence="10 11">
    <name type="scientific">Melipona quadrifasciata</name>
    <dbReference type="NCBI Taxonomy" id="166423"/>
    <lineage>
        <taxon>Eukaryota</taxon>
        <taxon>Metazoa</taxon>
        <taxon>Ecdysozoa</taxon>
        <taxon>Arthropoda</taxon>
        <taxon>Hexapoda</taxon>
        <taxon>Insecta</taxon>
        <taxon>Pterygota</taxon>
        <taxon>Neoptera</taxon>
        <taxon>Endopterygota</taxon>
        <taxon>Hymenoptera</taxon>
        <taxon>Apocrita</taxon>
        <taxon>Aculeata</taxon>
        <taxon>Apoidea</taxon>
        <taxon>Anthophila</taxon>
        <taxon>Apidae</taxon>
        <taxon>Melipona</taxon>
    </lineage>
</organism>
<keyword evidence="4 9" id="KW-0812">Transmembrane</keyword>
<evidence type="ECO:0000313" key="11">
    <source>
        <dbReference type="Proteomes" id="UP000053105"/>
    </source>
</evidence>
<keyword evidence="8 9" id="KW-0472">Membrane</keyword>
<evidence type="ECO:0000256" key="3">
    <source>
        <dbReference type="ARBA" id="ARBA00022448"/>
    </source>
</evidence>
<keyword evidence="11" id="KW-1185">Reference proteome</keyword>
<name>A0A0N0BFF2_9HYME</name>
<evidence type="ECO:0000256" key="9">
    <source>
        <dbReference type="SAM" id="Phobius"/>
    </source>
</evidence>
<dbReference type="GO" id="GO:0140300">
    <property type="term" value="P:serine import into mitochondrion"/>
    <property type="evidence" value="ECO:0007669"/>
    <property type="project" value="TreeGrafter"/>
</dbReference>
<sequence length="404" mass="45253">MIITIIKKTVVEKGEAQGRSNIAGARVGYQSAGMRGVTVDSRTVEQDKLPKSDTSFHGLIDFISCSLSKIETTVYPSKMREERLDIDQPLWDLSTFAGRWKHFAWQTDFRTCTVSNSELLEAKKLLENYKLGKEPAGTTQEQVVYAKKLYESAFHPDTGDLQNVFGRMSFQVPGGMLITGAMLQFYKTTTAVVFWQWMNQSFNALVNYTNRNANSPTTVSQLGIAYFSATSAAMITAIGCKSFWAKRASPLMARYVPFAAVAAANCVNIPLMRQNEITNGIDISDENGNKLTKSKLAAVKGISQVVISRIVMCAPGMLILPPIMERLEKYAWMQKIKFLHAPIQVMLVGCFLTFMVPTACALFPQNCSIKSSILERWEPENYELLKKNCEIKKIPTYLYFNKGL</sequence>
<keyword evidence="3" id="KW-0813">Transport</keyword>
<gene>
    <name evidence="10" type="ORF">WN51_01125</name>
</gene>